<keyword evidence="1" id="KW-1133">Transmembrane helix</keyword>
<dbReference type="EMBL" id="CP097332">
    <property type="protein sequence ID" value="UQX88996.1"/>
    <property type="molecule type" value="Genomic_DNA"/>
</dbReference>
<keyword evidence="1" id="KW-0472">Membrane</keyword>
<dbReference type="InterPro" id="IPR011726">
    <property type="entry name" value="KdpF"/>
</dbReference>
<dbReference type="Pfam" id="PF09604">
    <property type="entry name" value="Potass_KdpF"/>
    <property type="match status" value="1"/>
</dbReference>
<reference evidence="2" key="2">
    <citation type="submission" date="2022-05" db="EMBL/GenBank/DDBJ databases">
        <authorList>
            <person name="Kim J.-S."/>
            <person name="Lee K."/>
            <person name="Suh M."/>
            <person name="Eom M."/>
            <person name="Kim J.-S."/>
            <person name="Kim D.-S."/>
            <person name="Ko S.-H."/>
            <person name="Shin Y."/>
            <person name="Lee J.-S."/>
        </authorList>
    </citation>
    <scope>NUCLEOTIDE SEQUENCE</scope>
    <source>
        <strain evidence="2">N237</strain>
    </source>
</reference>
<protein>
    <submittedName>
        <fullName evidence="2">K(+)-transporting ATPase subunit F</fullName>
    </submittedName>
</protein>
<evidence type="ECO:0000313" key="3">
    <source>
        <dbReference type="Proteomes" id="UP001056336"/>
    </source>
</evidence>
<reference evidence="2" key="1">
    <citation type="journal article" date="2018" name="Int. J. Syst. Evol. Microbiol.">
        <title>Jatrophihabitans telluris sp. nov., isolated from sediment soil of lava forest wetlands and the emended description of the genus Jatrophihabitans.</title>
        <authorList>
            <person name="Lee K.C."/>
            <person name="Suh M.K."/>
            <person name="Eom M.K."/>
            <person name="Kim K.K."/>
            <person name="Kim J.S."/>
            <person name="Kim D.S."/>
            <person name="Ko S.H."/>
            <person name="Shin Y.K."/>
            <person name="Lee J.S."/>
        </authorList>
    </citation>
    <scope>NUCLEOTIDE SEQUENCE</scope>
    <source>
        <strain evidence="2">N237</strain>
    </source>
</reference>
<keyword evidence="3" id="KW-1185">Reference proteome</keyword>
<evidence type="ECO:0000313" key="2">
    <source>
        <dbReference type="EMBL" id="UQX88996.1"/>
    </source>
</evidence>
<proteinExistence type="predicted"/>
<name>A0ABY4R1I3_9ACTN</name>
<dbReference type="Proteomes" id="UP001056336">
    <property type="component" value="Chromosome"/>
</dbReference>
<evidence type="ECO:0000256" key="1">
    <source>
        <dbReference type="SAM" id="Phobius"/>
    </source>
</evidence>
<feature type="transmembrane region" description="Helical" evidence="1">
    <location>
        <begin position="6"/>
        <end position="25"/>
    </location>
</feature>
<dbReference type="RefSeq" id="WP_249772892.1">
    <property type="nucleotide sequence ID" value="NZ_CP097332.1"/>
</dbReference>
<gene>
    <name evidence="2" type="primary">kdpF</name>
    <name evidence="2" type="ORF">M6D93_03110</name>
</gene>
<organism evidence="2 3">
    <name type="scientific">Jatrophihabitans telluris</name>
    <dbReference type="NCBI Taxonomy" id="2038343"/>
    <lineage>
        <taxon>Bacteria</taxon>
        <taxon>Bacillati</taxon>
        <taxon>Actinomycetota</taxon>
        <taxon>Actinomycetes</taxon>
        <taxon>Jatrophihabitantales</taxon>
        <taxon>Jatrophihabitantaceae</taxon>
        <taxon>Jatrophihabitans</taxon>
    </lineage>
</organism>
<keyword evidence="1" id="KW-0812">Transmembrane</keyword>
<dbReference type="NCBIfam" id="TIGR02115">
    <property type="entry name" value="potass_kdpF"/>
    <property type="match status" value="1"/>
</dbReference>
<sequence length="29" mass="3173">MSADNVLGLVASVLMVGYLVFALLFPERF</sequence>
<accession>A0ABY4R1I3</accession>